<evidence type="ECO:0000313" key="2">
    <source>
        <dbReference type="EMBL" id="CRK74278.1"/>
    </source>
</evidence>
<evidence type="ECO:0008006" key="4">
    <source>
        <dbReference type="Google" id="ProtNLM"/>
    </source>
</evidence>
<reference evidence="2 3" key="1">
    <citation type="submission" date="2015-04" db="EMBL/GenBank/DDBJ databases">
        <authorList>
            <person name="Syromyatnikov M.Y."/>
            <person name="Popov V.N."/>
        </authorList>
    </citation>
    <scope>NUCLEOTIDE SEQUENCE [LARGE SCALE GENOMIC DNA]</scope>
    <source>
        <strain evidence="2 3">CECT 5292</strain>
    </source>
</reference>
<sequence length="74" mass="8339">MTKEKALEWFGVGTAIAYSLLVASNSGYEFWGFCLLLISSFSIGLWAFLCNHRAMLLLQFFYASAGIIGMFRWA</sequence>
<evidence type="ECO:0000256" key="1">
    <source>
        <dbReference type="SAM" id="Phobius"/>
    </source>
</evidence>
<keyword evidence="1" id="KW-0812">Transmembrane</keyword>
<dbReference type="AlphaFoldDB" id="A0A0U1NHR6"/>
<proteinExistence type="predicted"/>
<organism evidence="2 3">
    <name type="scientific">Nereida ignava</name>
    <dbReference type="NCBI Taxonomy" id="282199"/>
    <lineage>
        <taxon>Bacteria</taxon>
        <taxon>Pseudomonadati</taxon>
        <taxon>Pseudomonadota</taxon>
        <taxon>Alphaproteobacteria</taxon>
        <taxon>Rhodobacterales</taxon>
        <taxon>Roseobacteraceae</taxon>
        <taxon>Nereida</taxon>
    </lineage>
</organism>
<dbReference type="EMBL" id="CVQV01000002">
    <property type="protein sequence ID" value="CRK74278.1"/>
    <property type="molecule type" value="Genomic_DNA"/>
</dbReference>
<keyword evidence="1" id="KW-0472">Membrane</keyword>
<dbReference type="Proteomes" id="UP000048949">
    <property type="component" value="Unassembled WGS sequence"/>
</dbReference>
<protein>
    <recommendedName>
        <fullName evidence="4">Nicotinamide riboside transporter PnuC</fullName>
    </recommendedName>
</protein>
<dbReference type="STRING" id="282199.GCA_001049735_00305"/>
<keyword evidence="3" id="KW-1185">Reference proteome</keyword>
<evidence type="ECO:0000313" key="3">
    <source>
        <dbReference type="Proteomes" id="UP000048949"/>
    </source>
</evidence>
<name>A0A0U1NHR6_9RHOB</name>
<feature type="transmembrane region" description="Helical" evidence="1">
    <location>
        <begin position="56"/>
        <end position="73"/>
    </location>
</feature>
<accession>A0A0U1NHR6</accession>
<gene>
    <name evidence="2" type="ORF">NIG5292_00305</name>
</gene>
<feature type="transmembrane region" description="Helical" evidence="1">
    <location>
        <begin position="30"/>
        <end position="49"/>
    </location>
</feature>
<keyword evidence="1" id="KW-1133">Transmembrane helix</keyword>